<name>A0A064CAZ3_9MYCO</name>
<dbReference type="Pfam" id="PF05621">
    <property type="entry name" value="TniB"/>
    <property type="match status" value="1"/>
</dbReference>
<gene>
    <name evidence="1" type="ORF">Y900_029795</name>
</gene>
<dbReference type="eggNOG" id="COG2842">
    <property type="taxonomic scope" value="Bacteria"/>
</dbReference>
<dbReference type="InterPro" id="IPR008868">
    <property type="entry name" value="TniB"/>
</dbReference>
<organism evidence="1 2">
    <name type="scientific">Mycolicibacterium aromaticivorans JS19b1 = JCM 16368</name>
    <dbReference type="NCBI Taxonomy" id="1440774"/>
    <lineage>
        <taxon>Bacteria</taxon>
        <taxon>Bacillati</taxon>
        <taxon>Actinomycetota</taxon>
        <taxon>Actinomycetes</taxon>
        <taxon>Mycobacteriales</taxon>
        <taxon>Mycobacteriaceae</taxon>
        <taxon>Mycolicibacterium</taxon>
    </lineage>
</organism>
<comment type="caution">
    <text evidence="1">The sequence shown here is derived from an EMBL/GenBank/DDBJ whole genome shotgun (WGS) entry which is preliminary data.</text>
</comment>
<dbReference type="AlphaFoldDB" id="A0A064CAZ3"/>
<dbReference type="Proteomes" id="UP000022835">
    <property type="component" value="Unassembled WGS sequence"/>
</dbReference>
<protein>
    <recommendedName>
        <fullName evidence="3">AAA+ ATPase domain-containing protein</fullName>
    </recommendedName>
</protein>
<accession>A0A064CAZ3</accession>
<dbReference type="STRING" id="1440774.Y900_029795"/>
<keyword evidence="2" id="KW-1185">Reference proteome</keyword>
<reference evidence="1" key="1">
    <citation type="submission" date="2014-05" db="EMBL/GenBank/DDBJ databases">
        <title>Genome sequence of Mycobacterium aromaticivorans strain JS19b1T (= DSM 45407T).</title>
        <authorList>
            <person name="Kwak Y."/>
            <person name="Park G.-S."/>
            <person name="Li Q.X."/>
            <person name="Lee S.-E."/>
            <person name="Shin J.-H."/>
        </authorList>
    </citation>
    <scope>NUCLEOTIDE SEQUENCE [LARGE SCALE GENOMIC DNA]</scope>
    <source>
        <strain evidence="1">JS19b1</strain>
    </source>
</reference>
<sequence>MEFARFLGLPTLNQRMNVTDISDAVCQVLIDARTDIVVVDEIHNLNLDTRAGEELSDHLKYFTEHLPATFVYAGIEVERSGLLFTGTRVCIDTNREALSPRPVTCTAAPAG</sequence>
<evidence type="ECO:0008006" key="3">
    <source>
        <dbReference type="Google" id="ProtNLM"/>
    </source>
</evidence>
<evidence type="ECO:0000313" key="1">
    <source>
        <dbReference type="EMBL" id="KDE96831.1"/>
    </source>
</evidence>
<evidence type="ECO:0000313" key="2">
    <source>
        <dbReference type="Proteomes" id="UP000022835"/>
    </source>
</evidence>
<proteinExistence type="predicted"/>
<dbReference type="EMBL" id="JALN02000003">
    <property type="protein sequence ID" value="KDE96831.1"/>
    <property type="molecule type" value="Genomic_DNA"/>
</dbReference>